<name>A0A090AJB0_9GAMM</name>
<evidence type="ECO:0000256" key="5">
    <source>
        <dbReference type="ARBA" id="ARBA00022448"/>
    </source>
</evidence>
<dbReference type="GO" id="GO:0015920">
    <property type="term" value="P:lipopolysaccharide transport"/>
    <property type="evidence" value="ECO:0007669"/>
    <property type="project" value="TreeGrafter"/>
</dbReference>
<evidence type="ECO:0000256" key="7">
    <source>
        <dbReference type="ARBA" id="ARBA00022519"/>
    </source>
</evidence>
<dbReference type="PANTHER" id="PTHR33529">
    <property type="entry name" value="SLR0882 PROTEIN-RELATED"/>
    <property type="match status" value="1"/>
</dbReference>
<comment type="similarity">
    <text evidence="3">Belongs to the LptF/LptG family.</text>
</comment>
<dbReference type="NCBIfam" id="TIGR04407">
    <property type="entry name" value="LptF_YjgP"/>
    <property type="match status" value="1"/>
</dbReference>
<gene>
    <name evidence="13" type="ORF">THII_1305</name>
</gene>
<proteinExistence type="inferred from homology"/>
<reference evidence="13 14" key="1">
    <citation type="journal article" date="2014" name="ISME J.">
        <title>Ecophysiology of Thioploca ingrica as revealed by the complete genome sequence supplemented with proteomic evidence.</title>
        <authorList>
            <person name="Kojima H."/>
            <person name="Ogura Y."/>
            <person name="Yamamoto N."/>
            <person name="Togashi T."/>
            <person name="Mori H."/>
            <person name="Watanabe T."/>
            <person name="Nemoto F."/>
            <person name="Kurokawa K."/>
            <person name="Hayashi T."/>
            <person name="Fukui M."/>
        </authorList>
    </citation>
    <scope>NUCLEOTIDE SEQUENCE [LARGE SCALE GENOMIC DNA]</scope>
</reference>
<keyword evidence="14" id="KW-1185">Reference proteome</keyword>
<dbReference type="PANTHER" id="PTHR33529:SF7">
    <property type="entry name" value="LIPOPOLYSACCHARIDE EXPORT SYSTEM PERMEASE PROTEIN LPTF"/>
    <property type="match status" value="1"/>
</dbReference>
<sequence length="364" mass="41564">MIISRYLFREILYNLLALTALLLLIYVSHRFMAYLVQASTGILPAAFIFQLVALRLLTDLMLILPLSFFLALLLALGRLYKDNEITAMAACGIPVPVMSIFISSFIFAGVISLLSLILAPWAENQRDILITQLQTVAEVGGIAAGRFKEFSQGKGTFYVEKLDNKTNTMQTLFVQINLPNKRITLVAKQGYQIMDKGELYLVLVDGHRYENQPGSLNYTITQFSEHHIRIPKKIDNHRGENQAALPTGSLFQKMAPIYQAELQWRLSLPIMVVLLAGLAIPLSHTTPRQSHYFKIVIGILIYLIYNNLLSIFKKWVEREEISPWIGIGWVHLGLLLIILILFNFSKLKLKYRYWISWLFASRKC</sequence>
<dbReference type="KEGG" id="tig:THII_1305"/>
<evidence type="ECO:0000313" key="14">
    <source>
        <dbReference type="Proteomes" id="UP000031623"/>
    </source>
</evidence>
<keyword evidence="10 12" id="KW-0472">Membrane</keyword>
<evidence type="ECO:0000313" key="13">
    <source>
        <dbReference type="EMBL" id="BAP55602.1"/>
    </source>
</evidence>
<keyword evidence="7" id="KW-0997">Cell inner membrane</keyword>
<feature type="transmembrane region" description="Helical" evidence="12">
    <location>
        <begin position="60"/>
        <end position="80"/>
    </location>
</feature>
<feature type="transmembrane region" description="Helical" evidence="12">
    <location>
        <begin position="262"/>
        <end position="280"/>
    </location>
</feature>
<evidence type="ECO:0000256" key="11">
    <source>
        <dbReference type="ARBA" id="ARBA00026081"/>
    </source>
</evidence>
<comment type="subcellular location">
    <subcellularLocation>
        <location evidence="2">Cell inner membrane</location>
        <topology evidence="2">Multi-pass membrane protein</topology>
    </subcellularLocation>
</comment>
<feature type="transmembrane region" description="Helical" evidence="12">
    <location>
        <begin position="292"/>
        <end position="312"/>
    </location>
</feature>
<organism evidence="13 14">
    <name type="scientific">Thioploca ingrica</name>
    <dbReference type="NCBI Taxonomy" id="40754"/>
    <lineage>
        <taxon>Bacteria</taxon>
        <taxon>Pseudomonadati</taxon>
        <taxon>Pseudomonadota</taxon>
        <taxon>Gammaproteobacteria</taxon>
        <taxon>Thiotrichales</taxon>
        <taxon>Thiotrichaceae</taxon>
        <taxon>Thioploca</taxon>
    </lineage>
</organism>
<accession>A0A090AJB0</accession>
<evidence type="ECO:0000256" key="1">
    <source>
        <dbReference type="ARBA" id="ARBA00002265"/>
    </source>
</evidence>
<evidence type="ECO:0000256" key="8">
    <source>
        <dbReference type="ARBA" id="ARBA00022692"/>
    </source>
</evidence>
<dbReference type="InterPro" id="IPR030922">
    <property type="entry name" value="LptF"/>
</dbReference>
<evidence type="ECO:0000256" key="10">
    <source>
        <dbReference type="ARBA" id="ARBA00023136"/>
    </source>
</evidence>
<evidence type="ECO:0000256" key="6">
    <source>
        <dbReference type="ARBA" id="ARBA00022475"/>
    </source>
</evidence>
<dbReference type="HOGENOM" id="CLU_028799_0_2_6"/>
<keyword evidence="9 12" id="KW-1133">Transmembrane helix</keyword>
<dbReference type="Pfam" id="PF03739">
    <property type="entry name" value="LptF_LptG"/>
    <property type="match status" value="1"/>
</dbReference>
<comment type="subunit">
    <text evidence="11">Component of the lipopolysaccharide transport and assembly complex. The LptBFG transporter is composed of two ATP-binding proteins (LptB) and two transmembrane proteins (LptF and LptG).</text>
</comment>
<dbReference type="GO" id="GO:0055085">
    <property type="term" value="P:transmembrane transport"/>
    <property type="evidence" value="ECO:0007669"/>
    <property type="project" value="InterPro"/>
</dbReference>
<dbReference type="AlphaFoldDB" id="A0A090AJB0"/>
<keyword evidence="5" id="KW-0813">Transport</keyword>
<protein>
    <recommendedName>
        <fullName evidence="4">Lipopolysaccharide export system permease protein LptF</fullName>
    </recommendedName>
</protein>
<dbReference type="Proteomes" id="UP000031623">
    <property type="component" value="Chromosome"/>
</dbReference>
<dbReference type="GO" id="GO:0043190">
    <property type="term" value="C:ATP-binding cassette (ABC) transporter complex"/>
    <property type="evidence" value="ECO:0007669"/>
    <property type="project" value="InterPro"/>
</dbReference>
<dbReference type="STRING" id="40754.THII_1305"/>
<evidence type="ECO:0000256" key="9">
    <source>
        <dbReference type="ARBA" id="ARBA00022989"/>
    </source>
</evidence>
<feature type="transmembrane region" description="Helical" evidence="12">
    <location>
        <begin position="324"/>
        <end position="344"/>
    </location>
</feature>
<dbReference type="InterPro" id="IPR005495">
    <property type="entry name" value="LptG/LptF_permease"/>
</dbReference>
<evidence type="ECO:0000256" key="12">
    <source>
        <dbReference type="SAM" id="Phobius"/>
    </source>
</evidence>
<evidence type="ECO:0000256" key="3">
    <source>
        <dbReference type="ARBA" id="ARBA00007725"/>
    </source>
</evidence>
<keyword evidence="6" id="KW-1003">Cell membrane</keyword>
<feature type="transmembrane region" description="Helical" evidence="12">
    <location>
        <begin position="12"/>
        <end position="28"/>
    </location>
</feature>
<comment type="function">
    <text evidence="1">Part of the ABC transporter complex LptBFG involved in the translocation of lipopolysaccharide (LPS) from the inner membrane to the outer membrane.</text>
</comment>
<feature type="transmembrane region" description="Helical" evidence="12">
    <location>
        <begin position="100"/>
        <end position="122"/>
    </location>
</feature>
<evidence type="ECO:0000256" key="2">
    <source>
        <dbReference type="ARBA" id="ARBA00004429"/>
    </source>
</evidence>
<evidence type="ECO:0000256" key="4">
    <source>
        <dbReference type="ARBA" id="ARBA00014213"/>
    </source>
</evidence>
<dbReference type="EMBL" id="AP014633">
    <property type="protein sequence ID" value="BAP55602.1"/>
    <property type="molecule type" value="Genomic_DNA"/>
</dbReference>
<keyword evidence="8 12" id="KW-0812">Transmembrane</keyword>